<reference evidence="10" key="2">
    <citation type="submission" date="2021-10" db="EMBL/GenBank/DDBJ databases">
        <title>Phylogenomics reveals ancestral predisposition of the termite-cultivated fungus Termitomyces towards a domesticated lifestyle.</title>
        <authorList>
            <person name="Auxier B."/>
            <person name="Grum-Grzhimaylo A."/>
            <person name="Cardenas M.E."/>
            <person name="Lodge J.D."/>
            <person name="Laessoe T."/>
            <person name="Pedersen O."/>
            <person name="Smith M.E."/>
            <person name="Kuyper T.W."/>
            <person name="Franco-Molano E.A."/>
            <person name="Baroni T.J."/>
            <person name="Aanen D.K."/>
        </authorList>
    </citation>
    <scope>NUCLEOTIDE SEQUENCE</scope>
    <source>
        <strain evidence="10">AP01</strain>
        <tissue evidence="10">Mycelium</tissue>
    </source>
</reference>
<dbReference type="InterPro" id="IPR001192">
    <property type="entry name" value="PI-PLC_fam"/>
</dbReference>
<feature type="domain" description="C2" evidence="7">
    <location>
        <begin position="705"/>
        <end position="879"/>
    </location>
</feature>
<dbReference type="InterPro" id="IPR000008">
    <property type="entry name" value="C2_dom"/>
</dbReference>
<keyword evidence="3 6" id="KW-0442">Lipid degradation</keyword>
<dbReference type="CDD" id="cd13360">
    <property type="entry name" value="PH_PLC_fungal"/>
    <property type="match status" value="1"/>
</dbReference>
<organism evidence="10 11">
    <name type="scientific">Asterophora parasitica</name>
    <dbReference type="NCBI Taxonomy" id="117018"/>
    <lineage>
        <taxon>Eukaryota</taxon>
        <taxon>Fungi</taxon>
        <taxon>Dikarya</taxon>
        <taxon>Basidiomycota</taxon>
        <taxon>Agaricomycotina</taxon>
        <taxon>Agaricomycetes</taxon>
        <taxon>Agaricomycetidae</taxon>
        <taxon>Agaricales</taxon>
        <taxon>Tricholomatineae</taxon>
        <taxon>Lyophyllaceae</taxon>
        <taxon>Asterophora</taxon>
    </lineage>
</organism>
<dbReference type="GO" id="GO:0005509">
    <property type="term" value="F:calcium ion binding"/>
    <property type="evidence" value="ECO:0007669"/>
    <property type="project" value="InterPro"/>
</dbReference>
<dbReference type="GO" id="GO:0016042">
    <property type="term" value="P:lipid catabolic process"/>
    <property type="evidence" value="ECO:0007669"/>
    <property type="project" value="UniProtKB-KW"/>
</dbReference>
<comment type="caution">
    <text evidence="10">The sequence shown here is derived from an EMBL/GenBank/DDBJ whole genome shotgun (WGS) entry which is preliminary data.</text>
</comment>
<keyword evidence="5" id="KW-0807">Transducer</keyword>
<dbReference type="GO" id="GO:0051209">
    <property type="term" value="P:release of sequestered calcium ion into cytosol"/>
    <property type="evidence" value="ECO:0007669"/>
    <property type="project" value="TreeGrafter"/>
</dbReference>
<evidence type="ECO:0000259" key="9">
    <source>
        <dbReference type="PROSITE" id="PS50222"/>
    </source>
</evidence>
<dbReference type="Pfam" id="PF00387">
    <property type="entry name" value="PI-PLC-Y"/>
    <property type="match status" value="1"/>
</dbReference>
<dbReference type="SUPFAM" id="SSF49562">
    <property type="entry name" value="C2 domain (Calcium/lipid-binding domain, CaLB)"/>
    <property type="match status" value="1"/>
</dbReference>
<evidence type="ECO:0000256" key="5">
    <source>
        <dbReference type="ARBA" id="ARBA00023224"/>
    </source>
</evidence>
<dbReference type="PROSITE" id="PS50008">
    <property type="entry name" value="PIPLC_Y_DOMAIN"/>
    <property type="match status" value="1"/>
</dbReference>
<dbReference type="GO" id="GO:0004435">
    <property type="term" value="F:phosphatidylinositol-4,5-bisphosphate phospholipase C activity"/>
    <property type="evidence" value="ECO:0007669"/>
    <property type="project" value="UniProtKB-EC"/>
</dbReference>
<evidence type="ECO:0000256" key="2">
    <source>
        <dbReference type="ARBA" id="ARBA00022801"/>
    </source>
</evidence>
<evidence type="ECO:0000256" key="1">
    <source>
        <dbReference type="ARBA" id="ARBA00012368"/>
    </source>
</evidence>
<dbReference type="InterPro" id="IPR037755">
    <property type="entry name" value="Plc1_PH"/>
</dbReference>
<evidence type="ECO:0000313" key="10">
    <source>
        <dbReference type="EMBL" id="KAG5643414.1"/>
    </source>
</evidence>
<evidence type="ECO:0000259" key="8">
    <source>
        <dbReference type="PROSITE" id="PS50008"/>
    </source>
</evidence>
<dbReference type="InterPro" id="IPR001711">
    <property type="entry name" value="PLipase_C_Pinositol-sp_Y"/>
</dbReference>
<dbReference type="SMART" id="SM00239">
    <property type="entry name" value="C2"/>
    <property type="match status" value="1"/>
</dbReference>
<feature type="domain" description="EF-hand" evidence="9">
    <location>
        <begin position="216"/>
        <end position="251"/>
    </location>
</feature>
<evidence type="ECO:0000259" key="7">
    <source>
        <dbReference type="PROSITE" id="PS50004"/>
    </source>
</evidence>
<dbReference type="InterPro" id="IPR000909">
    <property type="entry name" value="PLipase_C_PInositol-sp_X_dom"/>
</dbReference>
<dbReference type="SMART" id="SM00148">
    <property type="entry name" value="PLCXc"/>
    <property type="match status" value="1"/>
</dbReference>
<dbReference type="CDD" id="cd00275">
    <property type="entry name" value="C2_PLC_like"/>
    <property type="match status" value="1"/>
</dbReference>
<dbReference type="CDD" id="cd08598">
    <property type="entry name" value="PI-PLC1c_yeast"/>
    <property type="match status" value="1"/>
</dbReference>
<dbReference type="Gene3D" id="3.20.20.190">
    <property type="entry name" value="Phosphatidylinositol (PI) phosphodiesterase"/>
    <property type="match status" value="1"/>
</dbReference>
<dbReference type="SMART" id="SM00054">
    <property type="entry name" value="EFh"/>
    <property type="match status" value="2"/>
</dbReference>
<dbReference type="Gene3D" id="2.30.29.30">
    <property type="entry name" value="Pleckstrin-homology domain (PH domain)/Phosphotyrosine-binding domain (PTB)"/>
    <property type="match status" value="1"/>
</dbReference>
<accession>A0A9P7G5U4</accession>
<name>A0A9P7G5U4_9AGAR</name>
<dbReference type="Pfam" id="PF00168">
    <property type="entry name" value="C2"/>
    <property type="match status" value="2"/>
</dbReference>
<dbReference type="InterPro" id="IPR017946">
    <property type="entry name" value="PLC-like_Pdiesterase_TIM-brl"/>
</dbReference>
<evidence type="ECO:0000313" key="11">
    <source>
        <dbReference type="Proteomes" id="UP000775547"/>
    </source>
</evidence>
<protein>
    <recommendedName>
        <fullName evidence="1 6">Phosphoinositide phospholipase C</fullName>
        <ecNumber evidence="1 6">3.1.4.11</ecNumber>
    </recommendedName>
</protein>
<dbReference type="InterPro" id="IPR011992">
    <property type="entry name" value="EF-hand-dom_pair"/>
</dbReference>
<keyword evidence="4 6" id="KW-0443">Lipid metabolism</keyword>
<feature type="domain" description="PI-PLC Y-box" evidence="8">
    <location>
        <begin position="593"/>
        <end position="710"/>
    </location>
</feature>
<dbReference type="Gene3D" id="1.10.238.10">
    <property type="entry name" value="EF-hand"/>
    <property type="match status" value="2"/>
</dbReference>
<evidence type="ECO:0000256" key="6">
    <source>
        <dbReference type="RuleBase" id="RU361133"/>
    </source>
</evidence>
<evidence type="ECO:0000256" key="3">
    <source>
        <dbReference type="ARBA" id="ARBA00022963"/>
    </source>
</evidence>
<dbReference type="PROSITE" id="PS50004">
    <property type="entry name" value="C2"/>
    <property type="match status" value="1"/>
</dbReference>
<dbReference type="EC" id="3.1.4.11" evidence="1 6"/>
<keyword evidence="2 6" id="KW-0378">Hydrolase</keyword>
<comment type="catalytic activity">
    <reaction evidence="6">
        <text>a 1,2-diacyl-sn-glycero-3-phospho-(1D-myo-inositol-4,5-bisphosphate) + H2O = 1D-myo-inositol 1,4,5-trisphosphate + a 1,2-diacyl-sn-glycerol + H(+)</text>
        <dbReference type="Rhea" id="RHEA:33179"/>
        <dbReference type="ChEBI" id="CHEBI:15377"/>
        <dbReference type="ChEBI" id="CHEBI:15378"/>
        <dbReference type="ChEBI" id="CHEBI:17815"/>
        <dbReference type="ChEBI" id="CHEBI:58456"/>
        <dbReference type="ChEBI" id="CHEBI:203600"/>
        <dbReference type="EC" id="3.1.4.11"/>
    </reaction>
</comment>
<dbReference type="GO" id="GO:0048015">
    <property type="term" value="P:phosphatidylinositol-mediated signaling"/>
    <property type="evidence" value="ECO:0007669"/>
    <property type="project" value="TreeGrafter"/>
</dbReference>
<reference evidence="10" key="1">
    <citation type="submission" date="2020-07" db="EMBL/GenBank/DDBJ databases">
        <authorList>
            <person name="Nieuwenhuis M."/>
            <person name="Van De Peppel L.J.J."/>
        </authorList>
    </citation>
    <scope>NUCLEOTIDE SEQUENCE</scope>
    <source>
        <strain evidence="10">AP01</strain>
        <tissue evidence="10">Mycelium</tissue>
    </source>
</reference>
<dbReference type="SUPFAM" id="SSF50729">
    <property type="entry name" value="PH domain-like"/>
    <property type="match status" value="1"/>
</dbReference>
<dbReference type="PROSITE" id="PS50007">
    <property type="entry name" value="PIPLC_X_DOMAIN"/>
    <property type="match status" value="1"/>
</dbReference>
<proteinExistence type="predicted"/>
<dbReference type="Gene3D" id="2.60.40.150">
    <property type="entry name" value="C2 domain"/>
    <property type="match status" value="1"/>
</dbReference>
<dbReference type="PROSITE" id="PS50222">
    <property type="entry name" value="EF_HAND_2"/>
    <property type="match status" value="1"/>
</dbReference>
<dbReference type="PANTHER" id="PTHR10336:SF36">
    <property type="entry name" value="1-PHOSPHATIDYLINOSITOL 4,5-BISPHOSPHATE PHOSPHODIESTERASE BETA-4"/>
    <property type="match status" value="1"/>
</dbReference>
<dbReference type="PRINTS" id="PR00390">
    <property type="entry name" value="PHPHLIPASEC"/>
</dbReference>
<dbReference type="SUPFAM" id="SSF51695">
    <property type="entry name" value="PLC-like phosphodiesterases"/>
    <property type="match status" value="1"/>
</dbReference>
<dbReference type="InterPro" id="IPR011993">
    <property type="entry name" value="PH-like_dom_sf"/>
</dbReference>
<dbReference type="AlphaFoldDB" id="A0A9P7G5U4"/>
<dbReference type="CDD" id="cd16207">
    <property type="entry name" value="EFh_ScPlc1p_like"/>
    <property type="match status" value="1"/>
</dbReference>
<dbReference type="InterPro" id="IPR002048">
    <property type="entry name" value="EF_hand_dom"/>
</dbReference>
<dbReference type="Pfam" id="PF00388">
    <property type="entry name" value="PI-PLC-X"/>
    <property type="match status" value="1"/>
</dbReference>
<dbReference type="SUPFAM" id="SSF47473">
    <property type="entry name" value="EF-hand"/>
    <property type="match status" value="1"/>
</dbReference>
<keyword evidence="11" id="KW-1185">Reference proteome</keyword>
<evidence type="ECO:0000256" key="4">
    <source>
        <dbReference type="ARBA" id="ARBA00023098"/>
    </source>
</evidence>
<dbReference type="InterPro" id="IPR035892">
    <property type="entry name" value="C2_domain_sf"/>
</dbReference>
<dbReference type="SMART" id="SM00149">
    <property type="entry name" value="PLCYc"/>
    <property type="match status" value="1"/>
</dbReference>
<dbReference type="PANTHER" id="PTHR10336">
    <property type="entry name" value="PHOSPHOINOSITIDE-SPECIFIC PHOSPHOLIPASE C FAMILY PROTEIN"/>
    <property type="match status" value="1"/>
</dbReference>
<dbReference type="OrthoDB" id="269822at2759"/>
<gene>
    <name evidence="10" type="ORF">DXG03_000958</name>
</gene>
<dbReference type="Proteomes" id="UP000775547">
    <property type="component" value="Unassembled WGS sequence"/>
</dbReference>
<dbReference type="EMBL" id="JABCKV010000114">
    <property type="protein sequence ID" value="KAG5643414.1"/>
    <property type="molecule type" value="Genomic_DNA"/>
</dbReference>
<sequence>MPGHGPSDWIRKEQRQLKHMSTELIKAATSKAPSPAPGSLSSSPAPIYDFAWDFVVPEALAEGTTMTKISEKKKRRVLFQLDPDEGRILYKSKKAGIVALETIKEIRSGPAARYHRQQFAYPEDAEARWLTLIYILDGAYKTLHILADTPEVFRMWDASVRKLVAIRQGLMAGVGDVEMREAVWERQYWKGADIERDNRLSFEEVEKLCRRLNAAQATPQLRSLFNSADVTNKGYLEFAEFQVFVKALKRRPEIEDIYMDLQKANGGQFDFMAFEKFMRGTQHSRLSQNELEAVFARYSTPASPSPDTPPVVDTTSKEPIADLSLEDKTSATLSLQGFSSFLLSTDNAVFSDKDREICQDMTRPISEYFISSSHNTYLVGHQLVGVSTVEGYIRALLHSCRSVELDIYDGDTEPVIFHGKTLTSKVSVRDVCNAIAKYAFVTSPYPVLISAEVHCGVQQQDVLVDIMLEAFGEALIQAPPEGRPRINYLPSPEDLKGKVLVKAKNLYVVAQLEALRTKKVAATSAEKSRVLELEAALDSSDDESSNDASADGGIRDEIKTGLVELKDKWRRVRGKDKNEPSTVNHKVKMSFALISLIVYTVGVKCRGLGKELGYAPEHIFSLSENKANNMLKAKVTMRELVRHTRTHMVRVYPKGTRVNSTNYEPHRFWAAGAQLVAINWQTFDPGYTMNQAMFQRNGRAGYILKPDALRGEDEELLSRHTKHVLEVTIISAHQLPRLRDSTGQEVVNESIMDPLVQVSLHIPDWTHSPFEQSTTSLVSLPLPSSAPASASSPLTHAARSHTLSERTRAVKNNGFNPVWCETLHLPFELFGGVSMRELVFVQFSVLENYRENAQNDPIAVYCTPLASLEQGTSDVGYILVYSNC</sequence>